<reference evidence="1 2" key="1">
    <citation type="submission" date="2021-11" db="EMBL/GenBank/DDBJ databases">
        <title>Draft genome sequence of Actinomycetospora sp. SF1 isolated from the rhizosphere soil.</title>
        <authorList>
            <person name="Duangmal K."/>
            <person name="Chantavorakit T."/>
        </authorList>
    </citation>
    <scope>NUCLEOTIDE SEQUENCE [LARGE SCALE GENOMIC DNA]</scope>
    <source>
        <strain evidence="1 2">TBRC 5722</strain>
    </source>
</reference>
<evidence type="ECO:0000313" key="1">
    <source>
        <dbReference type="EMBL" id="MCD2191807.1"/>
    </source>
</evidence>
<sequence length="113" mass="11457">MTPLSGASGLASQTDSLTQGEAAMVMDDDLLMGIAGDDAGAVTVVAVQGDIKSAALARLAKLLGALADVPGPIVIDACRVLCRSGELLTMLRAFQAERHAGGQCCQLLGMIES</sequence>
<name>A0ABS8P0N9_9PSEU</name>
<proteinExistence type="predicted"/>
<gene>
    <name evidence="1" type="ORF">LQ327_00175</name>
</gene>
<dbReference type="EMBL" id="JAJNDB010000001">
    <property type="protein sequence ID" value="MCD2191807.1"/>
    <property type="molecule type" value="Genomic_DNA"/>
</dbReference>
<organism evidence="1 2">
    <name type="scientific">Actinomycetospora endophytica</name>
    <dbReference type="NCBI Taxonomy" id="2291215"/>
    <lineage>
        <taxon>Bacteria</taxon>
        <taxon>Bacillati</taxon>
        <taxon>Actinomycetota</taxon>
        <taxon>Actinomycetes</taxon>
        <taxon>Pseudonocardiales</taxon>
        <taxon>Pseudonocardiaceae</taxon>
        <taxon>Actinomycetospora</taxon>
    </lineage>
</organism>
<evidence type="ECO:0000313" key="2">
    <source>
        <dbReference type="Proteomes" id="UP001199469"/>
    </source>
</evidence>
<dbReference type="RefSeq" id="WP_230729400.1">
    <property type="nucleotide sequence ID" value="NZ_JAJNDB010000001.1"/>
</dbReference>
<protein>
    <recommendedName>
        <fullName evidence="3">STAS domain-containing protein</fullName>
    </recommendedName>
</protein>
<comment type="caution">
    <text evidence="1">The sequence shown here is derived from an EMBL/GenBank/DDBJ whole genome shotgun (WGS) entry which is preliminary data.</text>
</comment>
<accession>A0ABS8P0N9</accession>
<keyword evidence="2" id="KW-1185">Reference proteome</keyword>
<evidence type="ECO:0008006" key="3">
    <source>
        <dbReference type="Google" id="ProtNLM"/>
    </source>
</evidence>
<dbReference type="Proteomes" id="UP001199469">
    <property type="component" value="Unassembled WGS sequence"/>
</dbReference>